<reference evidence="1 2" key="1">
    <citation type="submission" date="2024-02" db="EMBL/GenBank/DDBJ databases">
        <title>Comparative Genomic Analysis of Flavobacterium Species Causing Columnaris Disease of Freshwater Fish in Thailand: Insights into Virulence and Resistance Mechanisms.</title>
        <authorList>
            <person name="Nguyen D."/>
            <person name="Chokmangmeepisarn P."/>
            <person name="Khianchaikhan K."/>
            <person name="Morishita M."/>
            <person name="Bunnoy A."/>
            <person name="Rodkhum C."/>
        </authorList>
    </citation>
    <scope>NUCLEOTIDE SEQUENCE [LARGE SCALE GENOMIC DNA]</scope>
    <source>
        <strain evidence="1 2">PCBSB2203</strain>
    </source>
</reference>
<dbReference type="EMBL" id="JAZHOJ010000008">
    <property type="protein sequence ID" value="MFK7003280.1"/>
    <property type="molecule type" value="Genomic_DNA"/>
</dbReference>
<protein>
    <submittedName>
        <fullName evidence="1">Uncharacterized protein</fullName>
    </submittedName>
</protein>
<organism evidence="1 2">
    <name type="scientific">Flavobacterium covae</name>
    <dbReference type="NCBI Taxonomy" id="2906076"/>
    <lineage>
        <taxon>Bacteria</taxon>
        <taxon>Pseudomonadati</taxon>
        <taxon>Bacteroidota</taxon>
        <taxon>Flavobacteriia</taxon>
        <taxon>Flavobacteriales</taxon>
        <taxon>Flavobacteriaceae</taxon>
        <taxon>Flavobacterium</taxon>
    </lineage>
</organism>
<comment type="caution">
    <text evidence="1">The sequence shown here is derived from an EMBL/GenBank/DDBJ whole genome shotgun (WGS) entry which is preliminary data.</text>
</comment>
<dbReference type="Proteomes" id="UP001621713">
    <property type="component" value="Unassembled WGS sequence"/>
</dbReference>
<dbReference type="RefSeq" id="WP_262494474.1">
    <property type="nucleotide sequence ID" value="NZ_JAZHOJ010000008.1"/>
</dbReference>
<evidence type="ECO:0000313" key="2">
    <source>
        <dbReference type="Proteomes" id="UP001621713"/>
    </source>
</evidence>
<keyword evidence="2" id="KW-1185">Reference proteome</keyword>
<sequence>MKDLFIRGYLERISKQFEISIDDAFEVFSIAVVLDKSFDEVYK</sequence>
<gene>
    <name evidence="1" type="ORF">V3467_05355</name>
</gene>
<proteinExistence type="predicted"/>
<name>A0ABW8PGG7_9FLAO</name>
<accession>A0ABW8PGG7</accession>
<evidence type="ECO:0000313" key="1">
    <source>
        <dbReference type="EMBL" id="MFK7003280.1"/>
    </source>
</evidence>